<comment type="caution">
    <text evidence="6">The sequence shown here is derived from an EMBL/GenBank/DDBJ whole genome shotgun (WGS) entry which is preliminary data.</text>
</comment>
<proteinExistence type="predicted"/>
<accession>A0ABU1BCE0</accession>
<sequence length="427" mass="48140">MARTHSLEQRLIGYAALILFIVLTLCILLVITWELDWFASISIMLPVVAVSLFAVVKSYKLTLDVIERFGTQLDALANNESNSWHLAQYQSGRVANLKKDFTKLSDKIAQSKRHYMQTEEFVFEFAGMLDLPIVILDPHGQVYFTNKAFLNTLTAPNVEGLSSADLGLVYSDGSWQIEKESRFKRRFIVSAQTFWRSGRNYELLTLFSIEQQLRANEQDIWQRLIRVLNHEVRNSLTPIYSMSQSLQTMKQQGQITPSPDLAQDMLQVIEKRAQHLLDFVNSYSAFAKLPTPNKQQINSEQVNLRLQAIFPELVIHSSQPVNFTADLGQLEQALINLIKNAFEAGGNTPPTLNWQQHNDGVVIELTDSGTGIANPDNLFVPFYSTKAQGAGIGLVISRELIRNQAGQLQLLANPHDRGTQVIICLPI</sequence>
<protein>
    <recommendedName>
        <fullName evidence="2">histidine kinase</fullName>
        <ecNumber evidence="2">2.7.13.3</ecNumber>
    </recommendedName>
</protein>
<dbReference type="RefSeq" id="WP_309039069.1">
    <property type="nucleotide sequence ID" value="NZ_JAVIFY010000007.1"/>
</dbReference>
<dbReference type="InterPro" id="IPR003661">
    <property type="entry name" value="HisK_dim/P_dom"/>
</dbReference>
<comment type="catalytic activity">
    <reaction evidence="1">
        <text>ATP + protein L-histidine = ADP + protein N-phospho-L-histidine.</text>
        <dbReference type="EC" id="2.7.13.3"/>
    </reaction>
</comment>
<evidence type="ECO:0000259" key="5">
    <source>
        <dbReference type="PROSITE" id="PS50109"/>
    </source>
</evidence>
<evidence type="ECO:0000256" key="2">
    <source>
        <dbReference type="ARBA" id="ARBA00012438"/>
    </source>
</evidence>
<dbReference type="InterPro" id="IPR004358">
    <property type="entry name" value="Sig_transdc_His_kin-like_C"/>
</dbReference>
<dbReference type="PRINTS" id="PR00344">
    <property type="entry name" value="BCTRLSENSOR"/>
</dbReference>
<dbReference type="InterPro" id="IPR036890">
    <property type="entry name" value="HATPase_C_sf"/>
</dbReference>
<evidence type="ECO:0000313" key="7">
    <source>
        <dbReference type="Proteomes" id="UP001226574"/>
    </source>
</evidence>
<evidence type="ECO:0000256" key="4">
    <source>
        <dbReference type="SAM" id="Phobius"/>
    </source>
</evidence>
<dbReference type="InterPro" id="IPR005467">
    <property type="entry name" value="His_kinase_dom"/>
</dbReference>
<dbReference type="PANTHER" id="PTHR43065">
    <property type="entry name" value="SENSOR HISTIDINE KINASE"/>
    <property type="match status" value="1"/>
</dbReference>
<evidence type="ECO:0000313" key="6">
    <source>
        <dbReference type="EMBL" id="MDQ9092148.1"/>
    </source>
</evidence>
<dbReference type="PROSITE" id="PS50109">
    <property type="entry name" value="HIS_KIN"/>
    <property type="match status" value="1"/>
</dbReference>
<keyword evidence="4" id="KW-1133">Transmembrane helix</keyword>
<keyword evidence="3" id="KW-0597">Phosphoprotein</keyword>
<keyword evidence="4" id="KW-0472">Membrane</keyword>
<feature type="domain" description="Histidine kinase" evidence="5">
    <location>
        <begin position="227"/>
        <end position="427"/>
    </location>
</feature>
<dbReference type="Pfam" id="PF00512">
    <property type="entry name" value="HisKA"/>
    <property type="match status" value="1"/>
</dbReference>
<evidence type="ECO:0000256" key="3">
    <source>
        <dbReference type="ARBA" id="ARBA00022553"/>
    </source>
</evidence>
<dbReference type="SUPFAM" id="SSF55874">
    <property type="entry name" value="ATPase domain of HSP90 chaperone/DNA topoisomerase II/histidine kinase"/>
    <property type="match status" value="1"/>
</dbReference>
<keyword evidence="6" id="KW-0418">Kinase</keyword>
<keyword evidence="7" id="KW-1185">Reference proteome</keyword>
<feature type="transmembrane region" description="Helical" evidence="4">
    <location>
        <begin position="12"/>
        <end position="31"/>
    </location>
</feature>
<dbReference type="EC" id="2.7.13.3" evidence="2"/>
<organism evidence="6 7">
    <name type="scientific">Pseudoalteromonas haloplanktis</name>
    <name type="common">Alteromonas haloplanktis</name>
    <dbReference type="NCBI Taxonomy" id="228"/>
    <lineage>
        <taxon>Bacteria</taxon>
        <taxon>Pseudomonadati</taxon>
        <taxon>Pseudomonadota</taxon>
        <taxon>Gammaproteobacteria</taxon>
        <taxon>Alteromonadales</taxon>
        <taxon>Pseudoalteromonadaceae</taxon>
        <taxon>Pseudoalteromonas</taxon>
    </lineage>
</organism>
<dbReference type="PANTHER" id="PTHR43065:SF51">
    <property type="entry name" value="HISTIDINE KINASE"/>
    <property type="match status" value="1"/>
</dbReference>
<feature type="transmembrane region" description="Helical" evidence="4">
    <location>
        <begin position="37"/>
        <end position="56"/>
    </location>
</feature>
<evidence type="ECO:0000256" key="1">
    <source>
        <dbReference type="ARBA" id="ARBA00000085"/>
    </source>
</evidence>
<dbReference type="Gene3D" id="3.30.565.10">
    <property type="entry name" value="Histidine kinase-like ATPase, C-terminal domain"/>
    <property type="match status" value="1"/>
</dbReference>
<dbReference type="InterPro" id="IPR003594">
    <property type="entry name" value="HATPase_dom"/>
</dbReference>
<reference evidence="6 7" key="1">
    <citation type="submission" date="2023-08" db="EMBL/GenBank/DDBJ databases">
        <title>Pseudoalteromonas haloplanktis LL1 genome.</title>
        <authorList>
            <person name="Wu S."/>
        </authorList>
    </citation>
    <scope>NUCLEOTIDE SEQUENCE [LARGE SCALE GENOMIC DNA]</scope>
    <source>
        <strain evidence="6 7">LL1</strain>
    </source>
</reference>
<dbReference type="SMART" id="SM00387">
    <property type="entry name" value="HATPase_c"/>
    <property type="match status" value="1"/>
</dbReference>
<keyword evidence="6" id="KW-0808">Transferase</keyword>
<gene>
    <name evidence="6" type="ORF">RC083_11170</name>
</gene>
<dbReference type="InterPro" id="IPR036097">
    <property type="entry name" value="HisK_dim/P_sf"/>
</dbReference>
<dbReference type="GO" id="GO:0016301">
    <property type="term" value="F:kinase activity"/>
    <property type="evidence" value="ECO:0007669"/>
    <property type="project" value="UniProtKB-KW"/>
</dbReference>
<dbReference type="Gene3D" id="1.10.287.130">
    <property type="match status" value="1"/>
</dbReference>
<dbReference type="SUPFAM" id="SSF47384">
    <property type="entry name" value="Homodimeric domain of signal transducing histidine kinase"/>
    <property type="match status" value="1"/>
</dbReference>
<keyword evidence="4" id="KW-0812">Transmembrane</keyword>
<name>A0ABU1BCE0_PSEHA</name>
<dbReference type="EMBL" id="JAVIFY010000007">
    <property type="protein sequence ID" value="MDQ9092148.1"/>
    <property type="molecule type" value="Genomic_DNA"/>
</dbReference>
<dbReference type="Pfam" id="PF02518">
    <property type="entry name" value="HATPase_c"/>
    <property type="match status" value="1"/>
</dbReference>
<dbReference type="SMART" id="SM00388">
    <property type="entry name" value="HisKA"/>
    <property type="match status" value="1"/>
</dbReference>
<dbReference type="Proteomes" id="UP001226574">
    <property type="component" value="Unassembled WGS sequence"/>
</dbReference>